<dbReference type="SUPFAM" id="SSF159468">
    <property type="entry name" value="AtpF-like"/>
    <property type="match status" value="1"/>
</dbReference>
<accession>A0A9D1IAA4</accession>
<comment type="caution">
    <text evidence="4">The sequence shown here is derived from an EMBL/GenBank/DDBJ whole genome shotgun (WGS) entry which is preliminary data.</text>
</comment>
<dbReference type="GO" id="GO:0046961">
    <property type="term" value="F:proton-transporting ATPase activity, rotational mechanism"/>
    <property type="evidence" value="ECO:0007669"/>
    <property type="project" value="InterPro"/>
</dbReference>
<dbReference type="Proteomes" id="UP000824089">
    <property type="component" value="Unassembled WGS sequence"/>
</dbReference>
<comment type="similarity">
    <text evidence="1">Belongs to the V-ATPase F subunit family.</text>
</comment>
<keyword evidence="3" id="KW-0406">Ion transport</keyword>
<evidence type="ECO:0000256" key="1">
    <source>
        <dbReference type="ARBA" id="ARBA00010148"/>
    </source>
</evidence>
<dbReference type="EMBL" id="DVMM01000117">
    <property type="protein sequence ID" value="HIU29770.1"/>
    <property type="molecule type" value="Genomic_DNA"/>
</dbReference>
<dbReference type="AlphaFoldDB" id="A0A9D1IAA4"/>
<protein>
    <submittedName>
        <fullName evidence="4">V-type ATP synthase subunit F</fullName>
    </submittedName>
</protein>
<evidence type="ECO:0000313" key="4">
    <source>
        <dbReference type="EMBL" id="HIU29770.1"/>
    </source>
</evidence>
<evidence type="ECO:0000313" key="5">
    <source>
        <dbReference type="Proteomes" id="UP000824089"/>
    </source>
</evidence>
<sequence length="78" mass="8784">MKMHVISKSNDVLAGFRLAGVVGTNVRNEKQLEDCLELLLGDSDTGIILISQDVYEMGKDIIARRMRDRRLPLLVTIE</sequence>
<proteinExistence type="inferred from homology"/>
<dbReference type="Pfam" id="PF01990">
    <property type="entry name" value="ATP-synt_F"/>
    <property type="match status" value="1"/>
</dbReference>
<dbReference type="InterPro" id="IPR036906">
    <property type="entry name" value="ATPase_V1_fsu_sf"/>
</dbReference>
<name>A0A9D1IAA4_9CLOT</name>
<dbReference type="InterPro" id="IPR008218">
    <property type="entry name" value="ATPase_V1-cplx_f_g_su"/>
</dbReference>
<evidence type="ECO:0000256" key="2">
    <source>
        <dbReference type="ARBA" id="ARBA00022448"/>
    </source>
</evidence>
<dbReference type="Gene3D" id="3.40.50.10580">
    <property type="entry name" value="ATPase, V1 complex, subunit F"/>
    <property type="match status" value="1"/>
</dbReference>
<keyword evidence="2" id="KW-0813">Transport</keyword>
<gene>
    <name evidence="4" type="ORF">IAD50_05680</name>
</gene>
<reference evidence="4" key="1">
    <citation type="submission" date="2020-10" db="EMBL/GenBank/DDBJ databases">
        <authorList>
            <person name="Gilroy R."/>
        </authorList>
    </citation>
    <scope>NUCLEOTIDE SEQUENCE</scope>
    <source>
        <strain evidence="4">CHK195-4489</strain>
    </source>
</reference>
<reference evidence="4" key="2">
    <citation type="journal article" date="2021" name="PeerJ">
        <title>Extensive microbial diversity within the chicken gut microbiome revealed by metagenomics and culture.</title>
        <authorList>
            <person name="Gilroy R."/>
            <person name="Ravi A."/>
            <person name="Getino M."/>
            <person name="Pursley I."/>
            <person name="Horton D.L."/>
            <person name="Alikhan N.F."/>
            <person name="Baker D."/>
            <person name="Gharbi K."/>
            <person name="Hall N."/>
            <person name="Watson M."/>
            <person name="Adriaenssens E.M."/>
            <person name="Foster-Nyarko E."/>
            <person name="Jarju S."/>
            <person name="Secka A."/>
            <person name="Antonio M."/>
            <person name="Oren A."/>
            <person name="Chaudhuri R.R."/>
            <person name="La Ragione R."/>
            <person name="Hildebrand F."/>
            <person name="Pallen M.J."/>
        </authorList>
    </citation>
    <scope>NUCLEOTIDE SEQUENCE</scope>
    <source>
        <strain evidence="4">CHK195-4489</strain>
    </source>
</reference>
<evidence type="ECO:0000256" key="3">
    <source>
        <dbReference type="ARBA" id="ARBA00023065"/>
    </source>
</evidence>
<organism evidence="4 5">
    <name type="scientific">Candidatus Egerieisoma faecipullorum</name>
    <dbReference type="NCBI Taxonomy" id="2840963"/>
    <lineage>
        <taxon>Bacteria</taxon>
        <taxon>Bacillati</taxon>
        <taxon>Bacillota</taxon>
        <taxon>Clostridia</taxon>
        <taxon>Eubacteriales</taxon>
        <taxon>Clostridiaceae</taxon>
        <taxon>Clostridiaceae incertae sedis</taxon>
        <taxon>Candidatus Egerieisoma</taxon>
    </lineage>
</organism>